<gene>
    <name evidence="1" type="ORF">PV04_00931</name>
</gene>
<dbReference type="HOGENOM" id="CLU_667307_0_0_1"/>
<reference evidence="1 2" key="1">
    <citation type="submission" date="2015-01" db="EMBL/GenBank/DDBJ databases">
        <title>The Genome Sequence of Capronia semiimmersa CBS27337.</title>
        <authorList>
            <consortium name="The Broad Institute Genomics Platform"/>
            <person name="Cuomo C."/>
            <person name="de Hoog S."/>
            <person name="Gorbushina A."/>
            <person name="Stielow B."/>
            <person name="Teixiera M."/>
            <person name="Abouelleil A."/>
            <person name="Chapman S.B."/>
            <person name="Priest M."/>
            <person name="Young S.K."/>
            <person name="Wortman J."/>
            <person name="Nusbaum C."/>
            <person name="Birren B."/>
        </authorList>
    </citation>
    <scope>NUCLEOTIDE SEQUENCE [LARGE SCALE GENOMIC DNA]</scope>
    <source>
        <strain evidence="1 2">CBS 27337</strain>
    </source>
</reference>
<sequence>MATTTTVRTDHDVERAVMPVNFSQRPTLPISLVVCSARLWQSFRSFNRSFTLLQVVKFSVSVLVGTFSLVSARWALDLAMWTSVKDFREDCGEQLQHFNMTSPSCQDVLSRPLRGPPKWRGYLAKAAETLSVRSTCKYAVLEDSADLEGGRQLRRDLASVPVKPYCGSPDDAQDELFGPLPVGIRLQGDGAIMYGADNDSDFSFRFPLDEGLQDAHDELCDWYEDNRRCEVWLTTTTTGTIQDIEVYAIPDSGRESEAFEKSFGPIAVKSWVEVLADYGTALEDKKEVAITIWIFKYLSARGSNLAQGELYMGPAAIRSKLSFELSETNVMDPALAYDYFAPTGKLDKGIRVKQSTFQAGGRKHAYSPAWIKAYSTIHRIGSEVLFGLSWSLHASQMYHSGYPDDSLVMICT</sequence>
<dbReference type="Proteomes" id="UP000054266">
    <property type="component" value="Unassembled WGS sequence"/>
</dbReference>
<proteinExistence type="predicted"/>
<evidence type="ECO:0000313" key="2">
    <source>
        <dbReference type="Proteomes" id="UP000054266"/>
    </source>
</evidence>
<organism evidence="1 2">
    <name type="scientific">Phialophora macrospora</name>
    <dbReference type="NCBI Taxonomy" id="1851006"/>
    <lineage>
        <taxon>Eukaryota</taxon>
        <taxon>Fungi</taxon>
        <taxon>Dikarya</taxon>
        <taxon>Ascomycota</taxon>
        <taxon>Pezizomycotina</taxon>
        <taxon>Eurotiomycetes</taxon>
        <taxon>Chaetothyriomycetidae</taxon>
        <taxon>Chaetothyriales</taxon>
        <taxon>Herpotrichiellaceae</taxon>
        <taxon>Phialophora</taxon>
    </lineage>
</organism>
<keyword evidence="2" id="KW-1185">Reference proteome</keyword>
<name>A0A0D2D572_9EURO</name>
<dbReference type="AlphaFoldDB" id="A0A0D2D572"/>
<accession>A0A0D2D572</accession>
<evidence type="ECO:0000313" key="1">
    <source>
        <dbReference type="EMBL" id="KIW72756.1"/>
    </source>
</evidence>
<dbReference type="EMBL" id="KN846956">
    <property type="protein sequence ID" value="KIW72756.1"/>
    <property type="molecule type" value="Genomic_DNA"/>
</dbReference>
<protein>
    <submittedName>
        <fullName evidence="1">Uncharacterized protein</fullName>
    </submittedName>
</protein>